<evidence type="ECO:0000313" key="1">
    <source>
        <dbReference type="EMBL" id="WXB14322.1"/>
    </source>
</evidence>
<keyword evidence="2" id="KW-1185">Reference proteome</keyword>
<organism evidence="1 2">
    <name type="scientific">Pendulispora albinea</name>
    <dbReference type="NCBI Taxonomy" id="2741071"/>
    <lineage>
        <taxon>Bacteria</taxon>
        <taxon>Pseudomonadati</taxon>
        <taxon>Myxococcota</taxon>
        <taxon>Myxococcia</taxon>
        <taxon>Myxococcales</taxon>
        <taxon>Sorangiineae</taxon>
        <taxon>Pendulisporaceae</taxon>
        <taxon>Pendulispora</taxon>
    </lineage>
</organism>
<sequence>MTLAPFDVGVELAQLAIVGSLRAVAHLARARVSDARKALATRSMSYVLGALVRIGWSTELTWS</sequence>
<proteinExistence type="predicted"/>
<protein>
    <submittedName>
        <fullName evidence="1">Uncharacterized protein</fullName>
    </submittedName>
</protein>
<gene>
    <name evidence="1" type="ORF">LZC94_41670</name>
</gene>
<reference evidence="1 2" key="1">
    <citation type="submission" date="2021-12" db="EMBL/GenBank/DDBJ databases">
        <title>Discovery of the Pendulisporaceae a myxobacterial family with distinct sporulation behavior and unique specialized metabolism.</title>
        <authorList>
            <person name="Garcia R."/>
            <person name="Popoff A."/>
            <person name="Bader C.D."/>
            <person name="Loehr J."/>
            <person name="Walesch S."/>
            <person name="Walt C."/>
            <person name="Boldt J."/>
            <person name="Bunk B."/>
            <person name="Haeckl F.J.F.P.J."/>
            <person name="Gunesch A.P."/>
            <person name="Birkelbach J."/>
            <person name="Nuebel U."/>
            <person name="Pietschmann T."/>
            <person name="Bach T."/>
            <person name="Mueller R."/>
        </authorList>
    </citation>
    <scope>NUCLEOTIDE SEQUENCE [LARGE SCALE GENOMIC DNA]</scope>
    <source>
        <strain evidence="1 2">MSr11954</strain>
    </source>
</reference>
<dbReference type="Proteomes" id="UP001370348">
    <property type="component" value="Chromosome"/>
</dbReference>
<dbReference type="RefSeq" id="WP_394823942.1">
    <property type="nucleotide sequence ID" value="NZ_CP089984.1"/>
</dbReference>
<name>A0ABZ2LZ41_9BACT</name>
<evidence type="ECO:0000313" key="2">
    <source>
        <dbReference type="Proteomes" id="UP001370348"/>
    </source>
</evidence>
<dbReference type="EMBL" id="CP089984">
    <property type="protein sequence ID" value="WXB14322.1"/>
    <property type="molecule type" value="Genomic_DNA"/>
</dbReference>
<accession>A0ABZ2LZ41</accession>